<feature type="domain" description="Copper resistance protein D" evidence="7">
    <location>
        <begin position="193"/>
        <end position="294"/>
    </location>
</feature>
<evidence type="ECO:0000256" key="5">
    <source>
        <dbReference type="ARBA" id="ARBA00023136"/>
    </source>
</evidence>
<feature type="transmembrane region" description="Helical" evidence="6">
    <location>
        <begin position="453"/>
        <end position="473"/>
    </location>
</feature>
<reference evidence="9" key="1">
    <citation type="journal article" date="2022" name="Int. J. Syst. Evol. Microbiol.">
        <title>Anaeromyxobacter oryzae sp. nov., Anaeromyxobacter diazotrophicus sp. nov. and Anaeromyxobacter paludicola sp. nov., isolated from paddy soils.</title>
        <authorList>
            <person name="Itoh H."/>
            <person name="Xu Z."/>
            <person name="Mise K."/>
            <person name="Masuda Y."/>
            <person name="Ushijima N."/>
            <person name="Hayakawa C."/>
            <person name="Shiratori Y."/>
            <person name="Senoo K."/>
        </authorList>
    </citation>
    <scope>NUCLEOTIDE SEQUENCE [LARGE SCALE GENOMIC DNA]</scope>
    <source>
        <strain evidence="9">Red232</strain>
    </source>
</reference>
<evidence type="ECO:0000256" key="1">
    <source>
        <dbReference type="ARBA" id="ARBA00004651"/>
    </source>
</evidence>
<keyword evidence="4 6" id="KW-1133">Transmembrane helix</keyword>
<gene>
    <name evidence="8" type="ORF">AMOR_21290</name>
</gene>
<evidence type="ECO:0000256" key="6">
    <source>
        <dbReference type="SAM" id="Phobius"/>
    </source>
</evidence>
<evidence type="ECO:0000256" key="3">
    <source>
        <dbReference type="ARBA" id="ARBA00022692"/>
    </source>
</evidence>
<evidence type="ECO:0000256" key="2">
    <source>
        <dbReference type="ARBA" id="ARBA00022475"/>
    </source>
</evidence>
<keyword evidence="9" id="KW-1185">Reference proteome</keyword>
<comment type="subcellular location">
    <subcellularLocation>
        <location evidence="1">Cell membrane</location>
        <topology evidence="1">Multi-pass membrane protein</topology>
    </subcellularLocation>
</comment>
<organism evidence="8 9">
    <name type="scientific">Anaeromyxobacter oryzae</name>
    <dbReference type="NCBI Taxonomy" id="2918170"/>
    <lineage>
        <taxon>Bacteria</taxon>
        <taxon>Pseudomonadati</taxon>
        <taxon>Myxococcota</taxon>
        <taxon>Myxococcia</taxon>
        <taxon>Myxococcales</taxon>
        <taxon>Cystobacterineae</taxon>
        <taxon>Anaeromyxobacteraceae</taxon>
        <taxon>Anaeromyxobacter</taxon>
    </lineage>
</organism>
<evidence type="ECO:0000313" key="9">
    <source>
        <dbReference type="Proteomes" id="UP001162891"/>
    </source>
</evidence>
<feature type="transmembrane region" description="Helical" evidence="6">
    <location>
        <begin position="479"/>
        <end position="502"/>
    </location>
</feature>
<keyword evidence="5 6" id="KW-0472">Membrane</keyword>
<evidence type="ECO:0000313" key="8">
    <source>
        <dbReference type="EMBL" id="BDG03133.1"/>
    </source>
</evidence>
<feature type="transmembrane region" description="Helical" evidence="6">
    <location>
        <begin position="355"/>
        <end position="373"/>
    </location>
</feature>
<dbReference type="InterPro" id="IPR032694">
    <property type="entry name" value="CopC/D"/>
</dbReference>
<feature type="transmembrane region" description="Helical" evidence="6">
    <location>
        <begin position="422"/>
        <end position="441"/>
    </location>
</feature>
<name>A0ABM7WUG5_9BACT</name>
<feature type="transmembrane region" description="Helical" evidence="6">
    <location>
        <begin position="92"/>
        <end position="111"/>
    </location>
</feature>
<sequence>MILLAGFLEVVFKALVLVGFVLATGGVAFGVGVLRPLRSRVPASMLARTLALVALGGGAVLIFQLATLLIEPWALADELGRWPVAEFLATRFARAGLAHAAVGGVLAMGALWARARAGRGASWALLASGAGLLAATGAPLVHGASRLEGAAALATITVVHQVAAGIWAGGLVHLLAQRPLCRDGLGAPETWAAMVSRFSRLAVSGVLVIGATGALLGWRYIATTSGLVGTAYGAMVLTKVALMGAALVLGAGNFLAAMRWRSRGATAGEAEMVRSRVEAETGIVLVIVLAAAALTSQPPAVDVREKATPREVAEMFAPKPVRLAPPPYREMVATAAPTLDPYALPGPFDSAQSNFNHNIAGLLVIVVALGALLDRSGKVPAARHWPLAFLALAAFMLILAEPNGWPFGPEGLFETLLAPSALLHRVATALVVALAVFEWRVRVGGLAATRWRFAFPSLALVGGALLLTHSHSVLAAKRIYLIEVSHNAIGFLAVLIGIARWLELRSPDGAARRRYGLVWPACMALVGLVLVFYREL</sequence>
<feature type="transmembrane region" description="Helical" evidence="6">
    <location>
        <begin position="201"/>
        <end position="221"/>
    </location>
</feature>
<feature type="transmembrane region" description="Helical" evidence="6">
    <location>
        <begin position="150"/>
        <end position="176"/>
    </location>
</feature>
<dbReference type="PANTHER" id="PTHR34820:SF4">
    <property type="entry name" value="INNER MEMBRANE PROTEIN YEBZ"/>
    <property type="match status" value="1"/>
</dbReference>
<dbReference type="RefSeq" id="WP_248360863.1">
    <property type="nucleotide sequence ID" value="NZ_AP025591.1"/>
</dbReference>
<feature type="transmembrane region" description="Helical" evidence="6">
    <location>
        <begin position="277"/>
        <end position="295"/>
    </location>
</feature>
<accession>A0ABM7WUG5</accession>
<feature type="transmembrane region" description="Helical" evidence="6">
    <location>
        <begin position="12"/>
        <end position="34"/>
    </location>
</feature>
<feature type="transmembrane region" description="Helical" evidence="6">
    <location>
        <begin position="233"/>
        <end position="256"/>
    </location>
</feature>
<evidence type="ECO:0000259" key="7">
    <source>
        <dbReference type="Pfam" id="PF05425"/>
    </source>
</evidence>
<dbReference type="PANTHER" id="PTHR34820">
    <property type="entry name" value="INNER MEMBRANE PROTEIN YEBZ"/>
    <property type="match status" value="1"/>
</dbReference>
<feature type="transmembrane region" description="Helical" evidence="6">
    <location>
        <begin position="123"/>
        <end position="144"/>
    </location>
</feature>
<dbReference type="InterPro" id="IPR008457">
    <property type="entry name" value="Cu-R_CopD_dom"/>
</dbReference>
<proteinExistence type="predicted"/>
<feature type="transmembrane region" description="Helical" evidence="6">
    <location>
        <begin position="385"/>
        <end position="402"/>
    </location>
</feature>
<feature type="transmembrane region" description="Helical" evidence="6">
    <location>
        <begin position="46"/>
        <end position="70"/>
    </location>
</feature>
<dbReference type="Proteomes" id="UP001162891">
    <property type="component" value="Chromosome"/>
</dbReference>
<feature type="transmembrane region" description="Helical" evidence="6">
    <location>
        <begin position="514"/>
        <end position="533"/>
    </location>
</feature>
<dbReference type="Pfam" id="PF05425">
    <property type="entry name" value="CopD"/>
    <property type="match status" value="1"/>
</dbReference>
<keyword evidence="2" id="KW-1003">Cell membrane</keyword>
<evidence type="ECO:0000256" key="4">
    <source>
        <dbReference type="ARBA" id="ARBA00022989"/>
    </source>
</evidence>
<protein>
    <submittedName>
        <fullName evidence="8">Copper resistance protein</fullName>
    </submittedName>
</protein>
<keyword evidence="3 6" id="KW-0812">Transmembrane</keyword>
<dbReference type="EMBL" id="AP025591">
    <property type="protein sequence ID" value="BDG03133.1"/>
    <property type="molecule type" value="Genomic_DNA"/>
</dbReference>